<sequence length="193" mass="21412">MNPPMTDAILQLFSNLGEELARRQVPPGTVHAYVFGGCAVHLHAHSRASTDVDAEFAYPQPLKSELMLILADLPPVDYDDPEEGPSQLAYDPTFNPTLGPLHMDYQDRAVPLEGTRESPVVVMLPSIEDIALSKLGRLGDVDLEDIRTLLALPEASWERFEQLALEAAKYYVGPDLTPNLAHVRRKVDERRSS</sequence>
<dbReference type="Proteomes" id="UP000601990">
    <property type="component" value="Unassembled WGS sequence"/>
</dbReference>
<evidence type="ECO:0000313" key="3">
    <source>
        <dbReference type="Proteomes" id="UP000601990"/>
    </source>
</evidence>
<proteinExistence type="predicted"/>
<dbReference type="InterPro" id="IPR045792">
    <property type="entry name" value="DUF6036"/>
</dbReference>
<name>A0ABX1N7S8_9RHOO</name>
<organism evidence="2 3">
    <name type="scientific">Aromatoleum buckelii</name>
    <dbReference type="NCBI Taxonomy" id="200254"/>
    <lineage>
        <taxon>Bacteria</taxon>
        <taxon>Pseudomonadati</taxon>
        <taxon>Pseudomonadota</taxon>
        <taxon>Betaproteobacteria</taxon>
        <taxon>Rhodocyclales</taxon>
        <taxon>Rhodocyclaceae</taxon>
        <taxon>Aromatoleum</taxon>
    </lineage>
</organism>
<dbReference type="EMBL" id="WTVH01000063">
    <property type="protein sequence ID" value="NMF95324.1"/>
    <property type="molecule type" value="Genomic_DNA"/>
</dbReference>
<protein>
    <recommendedName>
        <fullName evidence="1">DUF6036 domain-containing protein</fullName>
    </recommendedName>
</protein>
<dbReference type="Pfam" id="PF19502">
    <property type="entry name" value="DUF6036"/>
    <property type="match status" value="1"/>
</dbReference>
<reference evidence="2" key="1">
    <citation type="submission" date="2019-12" db="EMBL/GenBank/DDBJ databases">
        <title>Comparative genomics gives insights into the taxonomy of the Azoarcus-Aromatoleum group and reveals separate origins of nif in the plant-associated Azoarcus and non-plant-associated Aromatoleum sub-groups.</title>
        <authorList>
            <person name="Lafos M."/>
            <person name="Maluk M."/>
            <person name="Batista M."/>
            <person name="Junghare M."/>
            <person name="Carmona M."/>
            <person name="Faoro H."/>
            <person name="Cruz L.M."/>
            <person name="Battistoni F."/>
            <person name="De Souza E."/>
            <person name="Pedrosa F."/>
            <person name="Chen W.-M."/>
            <person name="Poole P.S."/>
            <person name="Dixon R.A."/>
            <person name="James E.K."/>
        </authorList>
    </citation>
    <scope>NUCLEOTIDE SEQUENCE</scope>
    <source>
        <strain evidence="2">U120</strain>
    </source>
</reference>
<feature type="domain" description="DUF6036" evidence="1">
    <location>
        <begin position="32"/>
        <end position="173"/>
    </location>
</feature>
<keyword evidence="3" id="KW-1185">Reference proteome</keyword>
<gene>
    <name evidence="2" type="ORF">GO608_18630</name>
</gene>
<comment type="caution">
    <text evidence="2">The sequence shown here is derived from an EMBL/GenBank/DDBJ whole genome shotgun (WGS) entry which is preliminary data.</text>
</comment>
<evidence type="ECO:0000313" key="2">
    <source>
        <dbReference type="EMBL" id="NMF95324.1"/>
    </source>
</evidence>
<accession>A0ABX1N7S8</accession>
<evidence type="ECO:0000259" key="1">
    <source>
        <dbReference type="Pfam" id="PF19502"/>
    </source>
</evidence>